<comment type="catalytic activity">
    <reaction evidence="1">
        <text>Hydrolysis of proteins with broad specificity similar to that of pepsin A, preferring hydrophobic residues at P1 and P1'. Clots milk and activates trypsinogen. Does not cleave 4-Gln-|-His-5, but does cleave 10-His-|-Leu-11 and 12-Val-|-Glu-13 in B chain of insulin.</text>
        <dbReference type="EC" id="3.4.23.21"/>
    </reaction>
</comment>
<dbReference type="PROSITE" id="PS00141">
    <property type="entry name" value="ASP_PROTEASE"/>
    <property type="match status" value="2"/>
</dbReference>
<dbReference type="OrthoDB" id="660550at2759"/>
<keyword evidence="12" id="KW-1185">Reference proteome</keyword>
<evidence type="ECO:0000256" key="3">
    <source>
        <dbReference type="ARBA" id="ARBA00013205"/>
    </source>
</evidence>
<dbReference type="InterPro" id="IPR021109">
    <property type="entry name" value="Peptidase_aspartic_dom_sf"/>
</dbReference>
<evidence type="ECO:0000256" key="2">
    <source>
        <dbReference type="ARBA" id="ARBA00007447"/>
    </source>
</evidence>
<dbReference type="PROSITE" id="PS51767">
    <property type="entry name" value="PEPTIDASE_A1"/>
    <property type="match status" value="1"/>
</dbReference>
<feature type="domain" description="Peptidase A1" evidence="10">
    <location>
        <begin position="35"/>
        <end position="359"/>
    </location>
</feature>
<organism evidence="11 12">
    <name type="scientific">Rhizopus oryzae</name>
    <name type="common">Mucormycosis agent</name>
    <name type="synonym">Rhizopus arrhizus var. delemar</name>
    <dbReference type="NCBI Taxonomy" id="64495"/>
    <lineage>
        <taxon>Eukaryota</taxon>
        <taxon>Fungi</taxon>
        <taxon>Fungi incertae sedis</taxon>
        <taxon>Mucoromycota</taxon>
        <taxon>Mucoromycotina</taxon>
        <taxon>Mucoromycetes</taxon>
        <taxon>Mucorales</taxon>
        <taxon>Mucorineae</taxon>
        <taxon>Rhizopodaceae</taxon>
        <taxon>Rhizopus</taxon>
    </lineage>
</organism>
<dbReference type="GO" id="GO:0006508">
    <property type="term" value="P:proteolysis"/>
    <property type="evidence" value="ECO:0007669"/>
    <property type="project" value="UniProtKB-KW"/>
</dbReference>
<evidence type="ECO:0000256" key="7">
    <source>
        <dbReference type="ARBA" id="ARBA00022801"/>
    </source>
</evidence>
<keyword evidence="4 9" id="KW-0645">Protease</keyword>
<dbReference type="InterPro" id="IPR034164">
    <property type="entry name" value="Pepsin-like_dom"/>
</dbReference>
<dbReference type="AlphaFoldDB" id="A0A9P6XEW0"/>
<dbReference type="EC" id="3.4.23.21" evidence="3"/>
<dbReference type="PANTHER" id="PTHR47966:SF51">
    <property type="entry name" value="BETA-SITE APP-CLEAVING ENZYME, ISOFORM A-RELATED"/>
    <property type="match status" value="1"/>
</dbReference>
<dbReference type="Gene3D" id="2.40.70.10">
    <property type="entry name" value="Acid Proteases"/>
    <property type="match status" value="2"/>
</dbReference>
<evidence type="ECO:0000256" key="4">
    <source>
        <dbReference type="ARBA" id="ARBA00022670"/>
    </source>
</evidence>
<dbReference type="Proteomes" id="UP000716291">
    <property type="component" value="Unassembled WGS sequence"/>
</dbReference>
<evidence type="ECO:0000256" key="1">
    <source>
        <dbReference type="ARBA" id="ARBA00001130"/>
    </source>
</evidence>
<comment type="similarity">
    <text evidence="2 9">Belongs to the peptidase A1 family.</text>
</comment>
<name>A0A9P6XEW0_RHIOR</name>
<feature type="active site" evidence="8">
    <location>
        <position position="53"/>
    </location>
</feature>
<dbReference type="CDD" id="cd05471">
    <property type="entry name" value="pepsin_like"/>
    <property type="match status" value="1"/>
</dbReference>
<dbReference type="InterPro" id="IPR001461">
    <property type="entry name" value="Aspartic_peptidase_A1"/>
</dbReference>
<dbReference type="PANTHER" id="PTHR47966">
    <property type="entry name" value="BETA-SITE APP-CLEAVING ENZYME, ISOFORM A-RELATED"/>
    <property type="match status" value="1"/>
</dbReference>
<evidence type="ECO:0000313" key="11">
    <source>
        <dbReference type="EMBL" id="KAG1312101.1"/>
    </source>
</evidence>
<dbReference type="GO" id="GO:0004190">
    <property type="term" value="F:aspartic-type endopeptidase activity"/>
    <property type="evidence" value="ECO:0007669"/>
    <property type="project" value="UniProtKB-KW"/>
</dbReference>
<feature type="active site" evidence="8">
    <location>
        <position position="249"/>
    </location>
</feature>
<comment type="caution">
    <text evidence="11">The sequence shown here is derived from an EMBL/GenBank/DDBJ whole genome shotgun (WGS) entry which is preliminary data.</text>
</comment>
<gene>
    <name evidence="11" type="ORF">G6F64_003297</name>
</gene>
<dbReference type="SUPFAM" id="SSF50630">
    <property type="entry name" value="Acid proteases"/>
    <property type="match status" value="1"/>
</dbReference>
<evidence type="ECO:0000256" key="8">
    <source>
        <dbReference type="PIRSR" id="PIRSR601461-1"/>
    </source>
</evidence>
<sequence>MAQKLISIPFKAVDRNKMKAASLVDVPLANVDLAYLIDVFIGTPPQPFTLLLDTGSSSTWVPVSNCDRYCGYPLHTLEPSLSSTFNSTHLPFSVRYGEGFSSGYYAQDTITVNDTPVPGVNFAVSDYNDGELTLNGADGILGIGPDRLSMYNNPENKIIPTLVTTMHEKDVINQKVFSVYFQPITTKQPRINGEIVFGGVEAKHVVGDIKYAPVTNKKTYTDYWAIDIQSIKIGNYIKRYKNGISAMVDTGSTLIYFPKEIINIVFRNIDNVQQDTLGQYILPCNASNLPNITLQINNNDFIITPHQYLITNGTLTYSKEFCYTYIQDSPLFADAILGYGFLQQYVSVYDSENKRIGFAQRAS</sequence>
<evidence type="ECO:0000256" key="9">
    <source>
        <dbReference type="RuleBase" id="RU000454"/>
    </source>
</evidence>
<protein>
    <recommendedName>
        <fullName evidence="3">rhizopuspepsin</fullName>
        <ecNumber evidence="3">3.4.23.21</ecNumber>
    </recommendedName>
</protein>
<reference evidence="11" key="1">
    <citation type="journal article" date="2020" name="Microb. Genom.">
        <title>Genetic diversity of clinical and environmental Mucorales isolates obtained from an investigation of mucormycosis cases among solid organ transplant recipients.</title>
        <authorList>
            <person name="Nguyen M.H."/>
            <person name="Kaul D."/>
            <person name="Muto C."/>
            <person name="Cheng S.J."/>
            <person name="Richter R.A."/>
            <person name="Bruno V.M."/>
            <person name="Liu G."/>
            <person name="Beyhan S."/>
            <person name="Sundermann A.J."/>
            <person name="Mounaud S."/>
            <person name="Pasculle A.W."/>
            <person name="Nierman W.C."/>
            <person name="Driscoll E."/>
            <person name="Cumbie R."/>
            <person name="Clancy C.J."/>
            <person name="Dupont C.L."/>
        </authorList>
    </citation>
    <scope>NUCLEOTIDE SEQUENCE</scope>
    <source>
        <strain evidence="11">GL11</strain>
    </source>
</reference>
<dbReference type="InterPro" id="IPR033121">
    <property type="entry name" value="PEPTIDASE_A1"/>
</dbReference>
<evidence type="ECO:0000256" key="6">
    <source>
        <dbReference type="ARBA" id="ARBA00022750"/>
    </source>
</evidence>
<accession>A0A9P6XEW0</accession>
<evidence type="ECO:0000313" key="12">
    <source>
        <dbReference type="Proteomes" id="UP000716291"/>
    </source>
</evidence>
<keyword evidence="5" id="KW-0732">Signal</keyword>
<dbReference type="EMBL" id="JAANQT010000317">
    <property type="protein sequence ID" value="KAG1312101.1"/>
    <property type="molecule type" value="Genomic_DNA"/>
</dbReference>
<proteinExistence type="inferred from homology"/>
<dbReference type="PRINTS" id="PR00792">
    <property type="entry name" value="PEPSIN"/>
</dbReference>
<dbReference type="FunFam" id="2.40.70.10:FF:000115">
    <property type="entry name" value="Lysosomal aspartic protease"/>
    <property type="match status" value="1"/>
</dbReference>
<keyword evidence="6 9" id="KW-0064">Aspartyl protease</keyword>
<keyword evidence="7 9" id="KW-0378">Hydrolase</keyword>
<dbReference type="Pfam" id="PF00026">
    <property type="entry name" value="Asp"/>
    <property type="match status" value="1"/>
</dbReference>
<evidence type="ECO:0000259" key="10">
    <source>
        <dbReference type="PROSITE" id="PS51767"/>
    </source>
</evidence>
<dbReference type="InterPro" id="IPR001969">
    <property type="entry name" value="Aspartic_peptidase_AS"/>
</dbReference>
<evidence type="ECO:0000256" key="5">
    <source>
        <dbReference type="ARBA" id="ARBA00022729"/>
    </source>
</evidence>